<keyword evidence="10 13" id="KW-0456">Lyase</keyword>
<accession>A0A926ICP5</accession>
<organism evidence="15 16">
    <name type="scientific">Zhenhengia yiwuensis</name>
    <dbReference type="NCBI Taxonomy" id="2763666"/>
    <lineage>
        <taxon>Bacteria</taxon>
        <taxon>Bacillati</taxon>
        <taxon>Bacillota</taxon>
        <taxon>Clostridia</taxon>
        <taxon>Lachnospirales</taxon>
        <taxon>Lachnospiraceae</taxon>
        <taxon>Zhenhengia</taxon>
    </lineage>
</organism>
<evidence type="ECO:0000256" key="1">
    <source>
        <dbReference type="ARBA" id="ARBA00001274"/>
    </source>
</evidence>
<dbReference type="GO" id="GO:0006567">
    <property type="term" value="P:L-threonine catabolic process"/>
    <property type="evidence" value="ECO:0007669"/>
    <property type="project" value="InterPro"/>
</dbReference>
<evidence type="ECO:0000313" key="16">
    <source>
        <dbReference type="Proteomes" id="UP000655830"/>
    </source>
</evidence>
<evidence type="ECO:0000256" key="2">
    <source>
        <dbReference type="ARBA" id="ARBA00001933"/>
    </source>
</evidence>
<dbReference type="SUPFAM" id="SSF53686">
    <property type="entry name" value="Tryptophan synthase beta subunit-like PLP-dependent enzymes"/>
    <property type="match status" value="1"/>
</dbReference>
<dbReference type="EC" id="4.3.1.19" evidence="6 13"/>
<evidence type="ECO:0000256" key="4">
    <source>
        <dbReference type="ARBA" id="ARBA00010869"/>
    </source>
</evidence>
<dbReference type="AlphaFoldDB" id="A0A926ICP5"/>
<dbReference type="InterPro" id="IPR050147">
    <property type="entry name" value="Ser/Thr_Dehydratase"/>
</dbReference>
<dbReference type="GO" id="GO:0030170">
    <property type="term" value="F:pyridoxal phosphate binding"/>
    <property type="evidence" value="ECO:0007669"/>
    <property type="project" value="InterPro"/>
</dbReference>
<evidence type="ECO:0000256" key="6">
    <source>
        <dbReference type="ARBA" id="ARBA00012096"/>
    </source>
</evidence>
<name>A0A926ICP5_9FIRM</name>
<dbReference type="GO" id="GO:0006565">
    <property type="term" value="P:L-serine catabolic process"/>
    <property type="evidence" value="ECO:0007669"/>
    <property type="project" value="TreeGrafter"/>
</dbReference>
<evidence type="ECO:0000256" key="3">
    <source>
        <dbReference type="ARBA" id="ARBA00004958"/>
    </source>
</evidence>
<feature type="domain" description="ACT" evidence="14">
    <location>
        <begin position="324"/>
        <end position="399"/>
    </location>
</feature>
<evidence type="ECO:0000256" key="11">
    <source>
        <dbReference type="ARBA" id="ARBA00025527"/>
    </source>
</evidence>
<dbReference type="PROSITE" id="PS51671">
    <property type="entry name" value="ACT"/>
    <property type="match status" value="1"/>
</dbReference>
<dbReference type="GO" id="GO:0000166">
    <property type="term" value="F:nucleotide binding"/>
    <property type="evidence" value="ECO:0007669"/>
    <property type="project" value="UniProtKB-KW"/>
</dbReference>
<dbReference type="PANTHER" id="PTHR48078">
    <property type="entry name" value="THREONINE DEHYDRATASE, MITOCHONDRIAL-RELATED"/>
    <property type="match status" value="1"/>
</dbReference>
<reference evidence="15" key="1">
    <citation type="submission" date="2020-08" db="EMBL/GenBank/DDBJ databases">
        <title>Genome public.</title>
        <authorList>
            <person name="Liu C."/>
            <person name="Sun Q."/>
        </authorList>
    </citation>
    <scope>NUCLEOTIDE SEQUENCE</scope>
    <source>
        <strain evidence="15">NSJ-12</strain>
    </source>
</reference>
<dbReference type="Proteomes" id="UP000655830">
    <property type="component" value="Unassembled WGS sequence"/>
</dbReference>
<dbReference type="CDD" id="cd04886">
    <property type="entry name" value="ACT_ThrD-II-like"/>
    <property type="match status" value="1"/>
</dbReference>
<evidence type="ECO:0000259" key="14">
    <source>
        <dbReference type="PROSITE" id="PS51671"/>
    </source>
</evidence>
<dbReference type="InterPro" id="IPR001926">
    <property type="entry name" value="TrpB-like_PALP"/>
</dbReference>
<evidence type="ECO:0000256" key="5">
    <source>
        <dbReference type="ARBA" id="ARBA00011447"/>
    </source>
</evidence>
<sequence length="399" mass="43321">MYAKLVQDARENIKDVVIKTPLLYSPVFSNLSGNQVYLKCENLQVTGAYKIRGALNKIRSLSEEEKEKGVVCSSAGNHAQGVAYAATLSHVDSTIVMPETTPYLKVQSTKDFGGNVVLTGSCYDDAFKEACRIEQEKGATFIHPFNDPDIIYGQGTVGLEILEELPNLDAILCPIGGGGLISGVALYAKSINPNIKVIGVQAEGANAMERSFKAGKLTSLDRVDTIAEGIAVKTPGDLTFSYIKEYVDDIITVKDSAIVDSLLVLTEKHKLLAETSGAASLAALKKLNFKNKKVAAIISGGNIDMLTISALIRSGLVSRGRLFCFTVELPNTPGQLLEVSKILSSINANVVNLDHNQFKARNRFKNVLLEVTVETNGPEHIHLIKNTFEDYGYFITQLY</sequence>
<dbReference type="InterPro" id="IPR036052">
    <property type="entry name" value="TrpB-like_PALP_sf"/>
</dbReference>
<dbReference type="EMBL" id="JACRSY010000001">
    <property type="protein sequence ID" value="MBC8578034.1"/>
    <property type="molecule type" value="Genomic_DNA"/>
</dbReference>
<keyword evidence="9 13" id="KW-0663">Pyridoxal phosphate</keyword>
<comment type="caution">
    <text evidence="15">The sequence shown here is derived from an EMBL/GenBank/DDBJ whole genome shotgun (WGS) entry which is preliminary data.</text>
</comment>
<evidence type="ECO:0000256" key="9">
    <source>
        <dbReference type="ARBA" id="ARBA00022898"/>
    </source>
</evidence>
<keyword evidence="8" id="KW-0021">Allosteric enzyme</keyword>
<dbReference type="Gene3D" id="3.40.50.1100">
    <property type="match status" value="2"/>
</dbReference>
<dbReference type="InterPro" id="IPR000634">
    <property type="entry name" value="Ser/Thr_deHydtase_PyrdxlP-BS"/>
</dbReference>
<dbReference type="FunFam" id="3.40.50.1100:FF:000005">
    <property type="entry name" value="Threonine dehydratase catabolic"/>
    <property type="match status" value="1"/>
</dbReference>
<evidence type="ECO:0000256" key="12">
    <source>
        <dbReference type="ARBA" id="ARBA00031427"/>
    </source>
</evidence>
<proteinExistence type="inferred from homology"/>
<dbReference type="RefSeq" id="WP_249331135.1">
    <property type="nucleotide sequence ID" value="NZ_JACRSY010000001.1"/>
</dbReference>
<comment type="catalytic activity">
    <reaction evidence="1 13">
        <text>L-threonine = 2-oxobutanoate + NH4(+)</text>
        <dbReference type="Rhea" id="RHEA:22108"/>
        <dbReference type="ChEBI" id="CHEBI:16763"/>
        <dbReference type="ChEBI" id="CHEBI:28938"/>
        <dbReference type="ChEBI" id="CHEBI:57926"/>
        <dbReference type="EC" id="4.3.1.19"/>
    </reaction>
</comment>
<dbReference type="InterPro" id="IPR005789">
    <property type="entry name" value="Thr_deHydtase_catblc"/>
</dbReference>
<dbReference type="GO" id="GO:0003941">
    <property type="term" value="F:L-serine ammonia-lyase activity"/>
    <property type="evidence" value="ECO:0007669"/>
    <property type="project" value="TreeGrafter"/>
</dbReference>
<comment type="function">
    <text evidence="11 13">Catalyzes the anaerobic formation of alpha-ketobutyrate and ammonia from threonine in a two-step reaction. The first step involved a dehydration of threonine and a production of enamine intermediates (aminocrotonate), which tautomerizes to its imine form (iminobutyrate). Both intermediates are unstable and short-lived. The second step is the nonenzymatic hydrolysis of the enamine/imine intermediates to form 2-ketobutyrate and free ammonia. In the low water environment of the cell, the second step is accelerated by RidA.</text>
</comment>
<evidence type="ECO:0000313" key="15">
    <source>
        <dbReference type="EMBL" id="MBC8578034.1"/>
    </source>
</evidence>
<dbReference type="PANTHER" id="PTHR48078:SF6">
    <property type="entry name" value="L-THREONINE DEHYDRATASE CATABOLIC TDCB"/>
    <property type="match status" value="1"/>
</dbReference>
<evidence type="ECO:0000256" key="7">
    <source>
        <dbReference type="ARBA" id="ARBA00022248"/>
    </source>
</evidence>
<dbReference type="InterPro" id="IPR002912">
    <property type="entry name" value="ACT_dom"/>
</dbReference>
<comment type="similarity">
    <text evidence="4 13">Belongs to the serine/threonine dehydratase family.</text>
</comment>
<dbReference type="GO" id="GO:0004794">
    <property type="term" value="F:threonine deaminase activity"/>
    <property type="evidence" value="ECO:0007669"/>
    <property type="project" value="UniProtKB-EC"/>
</dbReference>
<keyword evidence="13" id="KW-0547">Nucleotide-binding</keyword>
<comment type="cofactor">
    <cofactor evidence="2 13">
        <name>pyridoxal 5'-phosphate</name>
        <dbReference type="ChEBI" id="CHEBI:597326"/>
    </cofactor>
</comment>
<dbReference type="FunFam" id="3.40.50.1100:FF:000007">
    <property type="entry name" value="L-threonine dehydratase catabolic TdcB"/>
    <property type="match status" value="1"/>
</dbReference>
<protein>
    <recommendedName>
        <fullName evidence="7 13">L-threonine dehydratase catabolic TdcB</fullName>
        <ecNumber evidence="6 13">4.3.1.19</ecNumber>
    </recommendedName>
    <alternativeName>
        <fullName evidence="12 13">Threonine deaminase</fullName>
    </alternativeName>
</protein>
<evidence type="ECO:0000256" key="8">
    <source>
        <dbReference type="ARBA" id="ARBA00022533"/>
    </source>
</evidence>
<keyword evidence="16" id="KW-1185">Reference proteome</keyword>
<gene>
    <name evidence="15" type="ORF">H8718_00585</name>
</gene>
<evidence type="ECO:0000256" key="13">
    <source>
        <dbReference type="RuleBase" id="RU363083"/>
    </source>
</evidence>
<dbReference type="GO" id="GO:0009097">
    <property type="term" value="P:isoleucine biosynthetic process"/>
    <property type="evidence" value="ECO:0007669"/>
    <property type="project" value="TreeGrafter"/>
</dbReference>
<dbReference type="NCBIfam" id="TIGR01127">
    <property type="entry name" value="ilvA_1Cterm"/>
    <property type="match status" value="1"/>
</dbReference>
<dbReference type="InterPro" id="IPR044561">
    <property type="entry name" value="ACT_ThrD-II-like"/>
</dbReference>
<comment type="subunit">
    <text evidence="5 13">In the native structure, TdcB is in a dimeric form, whereas in the TdcB-AMP complex, it exists in a tetrameric form (dimer of dimers).</text>
</comment>
<dbReference type="CDD" id="cd01562">
    <property type="entry name" value="Thr-dehyd"/>
    <property type="match status" value="1"/>
</dbReference>
<dbReference type="Pfam" id="PF00291">
    <property type="entry name" value="PALP"/>
    <property type="match status" value="1"/>
</dbReference>
<comment type="pathway">
    <text evidence="3 13">Amino-acid degradation; L-threonine degradation via propanoate pathway; propanoate from L-threonine: step 1/4.</text>
</comment>
<dbReference type="PROSITE" id="PS00165">
    <property type="entry name" value="DEHYDRATASE_SER_THR"/>
    <property type="match status" value="1"/>
</dbReference>
<evidence type="ECO:0000256" key="10">
    <source>
        <dbReference type="ARBA" id="ARBA00023239"/>
    </source>
</evidence>